<feature type="compositionally biased region" description="Polar residues" evidence="3">
    <location>
        <begin position="271"/>
        <end position="282"/>
    </location>
</feature>
<dbReference type="PANTHER" id="PTHR19307">
    <property type="entry name" value="TUMOR PROTEIN D52"/>
    <property type="match status" value="1"/>
</dbReference>
<accession>A0A1S3KDB2</accession>
<evidence type="ECO:0000256" key="2">
    <source>
        <dbReference type="ARBA" id="ARBA00023054"/>
    </source>
</evidence>
<protein>
    <submittedName>
        <fullName evidence="5">Tumor protein D54 isoform X2</fullName>
    </submittedName>
</protein>
<dbReference type="PANTHER" id="PTHR19307:SF14">
    <property type="entry name" value="TUMOR PROTEIN D52"/>
    <property type="match status" value="1"/>
</dbReference>
<dbReference type="InterPro" id="IPR007327">
    <property type="entry name" value="TPD52"/>
</dbReference>
<feature type="region of interest" description="Disordered" evidence="3">
    <location>
        <begin position="101"/>
        <end position="122"/>
    </location>
</feature>
<organism evidence="4 5">
    <name type="scientific">Lingula anatina</name>
    <name type="common">Brachiopod</name>
    <name type="synonym">Lingula unguis</name>
    <dbReference type="NCBI Taxonomy" id="7574"/>
    <lineage>
        <taxon>Eukaryota</taxon>
        <taxon>Metazoa</taxon>
        <taxon>Spiralia</taxon>
        <taxon>Lophotrochozoa</taxon>
        <taxon>Brachiopoda</taxon>
        <taxon>Linguliformea</taxon>
        <taxon>Lingulata</taxon>
        <taxon>Lingulida</taxon>
        <taxon>Linguloidea</taxon>
        <taxon>Lingulidae</taxon>
        <taxon>Lingula</taxon>
    </lineage>
</organism>
<evidence type="ECO:0000313" key="5">
    <source>
        <dbReference type="RefSeq" id="XP_013420613.2"/>
    </source>
</evidence>
<evidence type="ECO:0000313" key="4">
    <source>
        <dbReference type="Proteomes" id="UP000085678"/>
    </source>
</evidence>
<evidence type="ECO:0000256" key="3">
    <source>
        <dbReference type="SAM" id="MobiDB-lite"/>
    </source>
</evidence>
<keyword evidence="4" id="KW-1185">Reference proteome</keyword>
<reference evidence="5" key="1">
    <citation type="submission" date="2025-08" db="UniProtKB">
        <authorList>
            <consortium name="RefSeq"/>
        </authorList>
    </citation>
    <scope>IDENTIFICATION</scope>
    <source>
        <tissue evidence="5">Gonads</tissue>
    </source>
</reference>
<keyword evidence="2" id="KW-0175">Coiled coil</keyword>
<dbReference type="Pfam" id="PF04201">
    <property type="entry name" value="TPD52"/>
    <property type="match status" value="1"/>
</dbReference>
<proteinExistence type="inferred from homology"/>
<dbReference type="RefSeq" id="XP_013420613.2">
    <property type="nucleotide sequence ID" value="XM_013565159.2"/>
</dbReference>
<name>A0A1S3KDB2_LINAN</name>
<dbReference type="AlphaFoldDB" id="A0A1S3KDB2"/>
<feature type="region of interest" description="Disordered" evidence="3">
    <location>
        <begin position="1"/>
        <end position="42"/>
    </location>
</feature>
<dbReference type="GeneID" id="106180968"/>
<sequence>MQKIFNRNNSKESAKPKGVRTRKIPAKEAEEEEYNLEYQPTITSPNNYHSFLKLVHTSGSFSDDEINTDKTVEGSEDVEDAMNKMADQKKQDDHFYDTAELATPDSGIADTSPTKDPAEVEKEKEEWRVELAKTEEEIQTLRSVLGAKVRHANELKKKLGITTLQEFKQDVSSTLTSIRESDAYKKTNEKLHQWEDKITSSGAYQKTNEAFKNVGTKASQAANAAGKKLSDLRNSQTFKSIEEKVGSAYSNVKAKVTGSKSETNFDEALTDTATEQQESNGTGPAPETKVPL</sequence>
<dbReference type="OrthoDB" id="10000687at2759"/>
<comment type="similarity">
    <text evidence="1">Belongs to the TPD52 family.</text>
</comment>
<feature type="region of interest" description="Disordered" evidence="3">
    <location>
        <begin position="255"/>
        <end position="292"/>
    </location>
</feature>
<evidence type="ECO:0000256" key="1">
    <source>
        <dbReference type="ARBA" id="ARBA00005702"/>
    </source>
</evidence>
<gene>
    <name evidence="5" type="primary">LOC106180968</name>
</gene>
<dbReference type="Proteomes" id="UP000085678">
    <property type="component" value="Unplaced"/>
</dbReference>
<dbReference type="GO" id="GO:0005737">
    <property type="term" value="C:cytoplasm"/>
    <property type="evidence" value="ECO:0007669"/>
    <property type="project" value="TreeGrafter"/>
</dbReference>